<name>A0ABM1Z8E3_AEDAL</name>
<dbReference type="GeneID" id="115254076"/>
<evidence type="ECO:0000313" key="4">
    <source>
        <dbReference type="Proteomes" id="UP000069940"/>
    </source>
</evidence>
<protein>
    <recommendedName>
        <fullName evidence="5">Sanpodo</fullName>
    </recommendedName>
</protein>
<feature type="compositionally biased region" description="Low complexity" evidence="1">
    <location>
        <begin position="298"/>
        <end position="319"/>
    </location>
</feature>
<keyword evidence="2" id="KW-0472">Membrane</keyword>
<keyword evidence="2" id="KW-1133">Transmembrane helix</keyword>
<evidence type="ECO:0000313" key="3">
    <source>
        <dbReference type="EnsemblMetazoa" id="AALFPA23_016056.P23392"/>
    </source>
</evidence>
<proteinExistence type="predicted"/>
<feature type="region of interest" description="Disordered" evidence="1">
    <location>
        <begin position="295"/>
        <end position="319"/>
    </location>
</feature>
<feature type="transmembrane region" description="Helical" evidence="2">
    <location>
        <begin position="494"/>
        <end position="514"/>
    </location>
</feature>
<evidence type="ECO:0000256" key="2">
    <source>
        <dbReference type="SAM" id="Phobius"/>
    </source>
</evidence>
<reference evidence="4" key="1">
    <citation type="journal article" date="2015" name="Proc. Natl. Acad. Sci. U.S.A.">
        <title>Genome sequence of the Asian Tiger mosquito, Aedes albopictus, reveals insights into its biology, genetics, and evolution.</title>
        <authorList>
            <person name="Chen X.G."/>
            <person name="Jiang X."/>
            <person name="Gu J."/>
            <person name="Xu M."/>
            <person name="Wu Y."/>
            <person name="Deng Y."/>
            <person name="Zhang C."/>
            <person name="Bonizzoni M."/>
            <person name="Dermauw W."/>
            <person name="Vontas J."/>
            <person name="Armbruster P."/>
            <person name="Huang X."/>
            <person name="Yang Y."/>
            <person name="Zhang H."/>
            <person name="He W."/>
            <person name="Peng H."/>
            <person name="Liu Y."/>
            <person name="Wu K."/>
            <person name="Chen J."/>
            <person name="Lirakis M."/>
            <person name="Topalis P."/>
            <person name="Van Leeuwen T."/>
            <person name="Hall A.B."/>
            <person name="Jiang X."/>
            <person name="Thorpe C."/>
            <person name="Mueller R.L."/>
            <person name="Sun C."/>
            <person name="Waterhouse R.M."/>
            <person name="Yan G."/>
            <person name="Tu Z.J."/>
            <person name="Fang X."/>
            <person name="James A.A."/>
        </authorList>
    </citation>
    <scope>NUCLEOTIDE SEQUENCE [LARGE SCALE GENOMIC DNA]</scope>
    <source>
        <strain evidence="4">Foshan</strain>
    </source>
</reference>
<keyword evidence="4" id="KW-1185">Reference proteome</keyword>
<feature type="transmembrane region" description="Helical" evidence="2">
    <location>
        <begin position="458"/>
        <end position="482"/>
    </location>
</feature>
<dbReference type="EnsemblMetazoa" id="AALFPA23_016056.R23392">
    <property type="protein sequence ID" value="AALFPA23_016056.P23392"/>
    <property type="gene ID" value="AALFPA23_016056"/>
</dbReference>
<sequence length="600" mass="66423">MSRHNYTNPAFCQQSEFYPTKLTLQNGSKSAYNSPAKIQRSELTRSYNRISSTLVRQNTFSCHGSDRKNALPPLPGPKPGGARLIDQYSSNTSISGTRYGSVASALDTSLSSNKHSTSGRYALVPVEEIPTNDKGRYAVLPIEESLITASTTRIVKSQENLDRFCSTSELNEDTANLSDQFCSLPPLSSPPKVTTQNRLKNAFSSDFGSKSFILYDQKSNQRYEVVPTEADEELVDPNHEIIQMHNGRAHRYAVIPTEDDDETCLNEEAEAEEVKKPPPPLPQKDYMRESIRKSRRNLASPVTPAATAVATTTPPKKPNPLATQMLHELLSTPRRQDFTPKNSPQRLDMVNPKIVSSTPKRNEFKPQKLQYDHQMHQSTSTYSMLQHQARAELIQKQQQQQQLQQCDAAAAARTTAVITPRLNVANGECGNGIYGETTTTSSATDHNKSWQNASFHKIAHASATIGAVSLMLILCGFMNSGLSLYFTSKIGREYYLDMSIFAGFAAIALGILGFKSRRCDWLPNRNYISGYILVTVFSLLNCCAQLVLMTLHPFPGTPLHDVTTGIILGLSSLTLLLISLGIVTSRWCRAPPPDNRVDVC</sequence>
<accession>A0ABM1Z8E3</accession>
<reference evidence="3" key="2">
    <citation type="submission" date="2025-05" db="UniProtKB">
        <authorList>
            <consortium name="EnsemblMetazoa"/>
        </authorList>
    </citation>
    <scope>IDENTIFICATION</scope>
    <source>
        <strain evidence="3">Foshan</strain>
    </source>
</reference>
<organism evidence="3 4">
    <name type="scientific">Aedes albopictus</name>
    <name type="common">Asian tiger mosquito</name>
    <name type="synonym">Stegomyia albopicta</name>
    <dbReference type="NCBI Taxonomy" id="7160"/>
    <lineage>
        <taxon>Eukaryota</taxon>
        <taxon>Metazoa</taxon>
        <taxon>Ecdysozoa</taxon>
        <taxon>Arthropoda</taxon>
        <taxon>Hexapoda</taxon>
        <taxon>Insecta</taxon>
        <taxon>Pterygota</taxon>
        <taxon>Neoptera</taxon>
        <taxon>Endopterygota</taxon>
        <taxon>Diptera</taxon>
        <taxon>Nematocera</taxon>
        <taxon>Culicoidea</taxon>
        <taxon>Culicidae</taxon>
        <taxon>Culicinae</taxon>
        <taxon>Aedini</taxon>
        <taxon>Aedes</taxon>
        <taxon>Stegomyia</taxon>
    </lineage>
</organism>
<evidence type="ECO:0000256" key="1">
    <source>
        <dbReference type="SAM" id="MobiDB-lite"/>
    </source>
</evidence>
<feature type="transmembrane region" description="Helical" evidence="2">
    <location>
        <begin position="562"/>
        <end position="583"/>
    </location>
</feature>
<dbReference type="RefSeq" id="XP_029719062.2">
    <property type="nucleotide sequence ID" value="XM_029863202.2"/>
</dbReference>
<evidence type="ECO:0008006" key="5">
    <source>
        <dbReference type="Google" id="ProtNLM"/>
    </source>
</evidence>
<keyword evidence="2" id="KW-0812">Transmembrane</keyword>
<dbReference type="Proteomes" id="UP000069940">
    <property type="component" value="Unassembled WGS sequence"/>
</dbReference>
<feature type="transmembrane region" description="Helical" evidence="2">
    <location>
        <begin position="526"/>
        <end position="550"/>
    </location>
</feature>